<accession>A0A0W0F6U1</accession>
<proteinExistence type="predicted"/>
<name>A0A0W0F6U1_MONRR</name>
<reference evidence="3 4" key="1">
    <citation type="submission" date="2015-12" db="EMBL/GenBank/DDBJ databases">
        <title>Draft genome sequence of Moniliophthora roreri, the causal agent of frosty pod rot of cacao.</title>
        <authorList>
            <person name="Aime M.C."/>
            <person name="Diaz-Valderrama J.R."/>
            <person name="Kijpornyongpan T."/>
            <person name="Phillips-Mora W."/>
        </authorList>
    </citation>
    <scope>NUCLEOTIDE SEQUENCE [LARGE SCALE GENOMIC DNA]</scope>
    <source>
        <strain evidence="3 4">MCA 2952</strain>
    </source>
</reference>
<dbReference type="EMBL" id="LATX01002266">
    <property type="protein sequence ID" value="KTB32047.1"/>
    <property type="molecule type" value="Genomic_DNA"/>
</dbReference>
<evidence type="ECO:0000313" key="3">
    <source>
        <dbReference type="EMBL" id="KTB32047.1"/>
    </source>
</evidence>
<feature type="region of interest" description="Disordered" evidence="1">
    <location>
        <begin position="220"/>
        <end position="242"/>
    </location>
</feature>
<dbReference type="AlphaFoldDB" id="A0A0W0F6U1"/>
<gene>
    <name evidence="3" type="ORF">WG66_15377</name>
</gene>
<keyword evidence="2" id="KW-1133">Transmembrane helix</keyword>
<keyword evidence="2" id="KW-0812">Transmembrane</keyword>
<dbReference type="eggNOG" id="ENOG502SYA8">
    <property type="taxonomic scope" value="Eukaryota"/>
</dbReference>
<comment type="caution">
    <text evidence="3">The sequence shown here is derived from an EMBL/GenBank/DDBJ whole genome shotgun (WGS) entry which is preliminary data.</text>
</comment>
<organism evidence="3 4">
    <name type="scientific">Moniliophthora roreri</name>
    <name type="common">Frosty pod rot fungus</name>
    <name type="synonym">Monilia roreri</name>
    <dbReference type="NCBI Taxonomy" id="221103"/>
    <lineage>
        <taxon>Eukaryota</taxon>
        <taxon>Fungi</taxon>
        <taxon>Dikarya</taxon>
        <taxon>Basidiomycota</taxon>
        <taxon>Agaricomycotina</taxon>
        <taxon>Agaricomycetes</taxon>
        <taxon>Agaricomycetidae</taxon>
        <taxon>Agaricales</taxon>
        <taxon>Marasmiineae</taxon>
        <taxon>Marasmiaceae</taxon>
        <taxon>Moniliophthora</taxon>
    </lineage>
</organism>
<protein>
    <submittedName>
        <fullName evidence="3">Uncharacterized protein</fullName>
    </submittedName>
</protein>
<feature type="compositionally biased region" description="Low complexity" evidence="1">
    <location>
        <begin position="302"/>
        <end position="315"/>
    </location>
</feature>
<dbReference type="Proteomes" id="UP000054988">
    <property type="component" value="Unassembled WGS sequence"/>
</dbReference>
<evidence type="ECO:0000256" key="2">
    <source>
        <dbReference type="SAM" id="Phobius"/>
    </source>
</evidence>
<evidence type="ECO:0000313" key="4">
    <source>
        <dbReference type="Proteomes" id="UP000054988"/>
    </source>
</evidence>
<evidence type="ECO:0000256" key="1">
    <source>
        <dbReference type="SAM" id="MobiDB-lite"/>
    </source>
</evidence>
<sequence>MADSVALLFATNLATIGGHVAEMISIFVYPVVGYFWTRRRRRSLSVDFNITEELPRSMPLVEGMTNSIDFLAKCIANLLSVVQALESLTADEALPKISKGRERFEELMQEHRDLQRGVLTLMKELSDKDTRPDDVIACHAASEISQSIRLLQLKAEMLSVEIRQAKIVYSEGKDVRVAESVDLELGMSNSPPLACINNDLHLDERVERLERNELAGERDAISRVGSSVTATTPHQSCPPSSKWLLEELPPAREQLIQEIAGQGAQSVSDLPTEPVQVPKRLAGYGGKKRPGRPRETLLTWTSVSPSYSPSSMAADSPREAEM</sequence>
<feature type="region of interest" description="Disordered" evidence="1">
    <location>
        <begin position="261"/>
        <end position="322"/>
    </location>
</feature>
<feature type="transmembrane region" description="Helical" evidence="2">
    <location>
        <begin position="6"/>
        <end position="32"/>
    </location>
</feature>
<feature type="compositionally biased region" description="Polar residues" evidence="1">
    <location>
        <begin position="224"/>
        <end position="239"/>
    </location>
</feature>
<keyword evidence="2" id="KW-0472">Membrane</keyword>